<feature type="compositionally biased region" description="Basic and acidic residues" evidence="1">
    <location>
        <begin position="228"/>
        <end position="239"/>
    </location>
</feature>
<dbReference type="Proteomes" id="UP001201980">
    <property type="component" value="Unassembled WGS sequence"/>
</dbReference>
<comment type="caution">
    <text evidence="3">The sequence shown here is derived from an EMBL/GenBank/DDBJ whole genome shotgun (WGS) entry which is preliminary data.</text>
</comment>
<accession>A0AAD5RRM0</accession>
<sequence>MPPGKASMMKKMSALVRDPSVIGMGSNNNRQNPQASKPESLLQQQQREQQQQPQRAPSRQAIADAAKANFVKGGGRFGSHPTSGIPLPPKRNNTAPELPQEKRNGGALWEESTVGSILDDSQGSEGRGRGDANPSSNPFTTRNSYPDPPDPPLSTAGHAYFTLKDGRFTLADDRQRANLASGVQSTLGKNTYESPRTAPAAIQYSHHLSDGNETKQAQPRPLTRARLPLRERDTKRTSYVERAGQSGYPPAPSYDPMGITSSKPAIQSATVPYDDAATKALTNPRSTVFQLSSDDGMAEADDGEAEEEDQRTPRPNRYQRSPSPTKSAQPHNQPRDGQSYGLQESAFPRNTHAIPPTRERDRPKKRKNVDLDYDEAALKRMNYTDLRNEAFDFDPAIGNSPTRSSRNSTALGDRLSHYKSKDPKAQGDFFKTLAVDEWEDAGDWFLEQFGGLINQLKDARKNKRAVCKEFEAEIERRHVAVESKMEVIVHTLRRMKSEGEVMMKDREID</sequence>
<dbReference type="InterPro" id="IPR029178">
    <property type="entry name" value="Ecm11_C"/>
</dbReference>
<reference evidence="3" key="1">
    <citation type="submission" date="2022-07" db="EMBL/GenBank/DDBJ databases">
        <title>Draft genome sequence of Zalerion maritima ATCC 34329, a (micro)plastics degrading marine fungus.</title>
        <authorList>
            <person name="Paco A."/>
            <person name="Goncalves M.F.M."/>
            <person name="Rocha-Santos T.A.P."/>
            <person name="Alves A."/>
        </authorList>
    </citation>
    <scope>NUCLEOTIDE SEQUENCE</scope>
    <source>
        <strain evidence="3">ATCC 34329</strain>
    </source>
</reference>
<name>A0AAD5RRM0_9PEZI</name>
<evidence type="ECO:0000313" key="3">
    <source>
        <dbReference type="EMBL" id="KAJ2902603.1"/>
    </source>
</evidence>
<feature type="region of interest" description="Disordered" evidence="1">
    <location>
        <begin position="1"/>
        <end position="158"/>
    </location>
</feature>
<dbReference type="GO" id="GO:0070860">
    <property type="term" value="C:RNA polymerase I core factor complex"/>
    <property type="evidence" value="ECO:0007669"/>
    <property type="project" value="TreeGrafter"/>
</dbReference>
<evidence type="ECO:0000256" key="1">
    <source>
        <dbReference type="SAM" id="MobiDB-lite"/>
    </source>
</evidence>
<dbReference type="GO" id="GO:0017025">
    <property type="term" value="F:TBP-class protein binding"/>
    <property type="evidence" value="ECO:0007669"/>
    <property type="project" value="TreeGrafter"/>
</dbReference>
<feature type="domain" description="Extracellular mutant protein 11 C-terminal" evidence="2">
    <location>
        <begin position="372"/>
        <end position="503"/>
    </location>
</feature>
<feature type="compositionally biased region" description="Polar residues" evidence="1">
    <location>
        <begin position="318"/>
        <end position="342"/>
    </location>
</feature>
<feature type="compositionally biased region" description="Polar residues" evidence="1">
    <location>
        <begin position="25"/>
        <end position="37"/>
    </location>
</feature>
<feature type="region of interest" description="Disordered" evidence="1">
    <location>
        <begin position="181"/>
        <end position="370"/>
    </location>
</feature>
<dbReference type="EMBL" id="JAKWBI020000108">
    <property type="protein sequence ID" value="KAJ2902603.1"/>
    <property type="molecule type" value="Genomic_DNA"/>
</dbReference>
<feature type="compositionally biased region" description="Polar residues" evidence="1">
    <location>
        <begin position="280"/>
        <end position="293"/>
    </location>
</feature>
<dbReference type="InterPro" id="IPR053029">
    <property type="entry name" value="RNA_pol_I-specific_init_factor"/>
</dbReference>
<dbReference type="Pfam" id="PF15463">
    <property type="entry name" value="ECM11"/>
    <property type="match status" value="1"/>
</dbReference>
<keyword evidence="4" id="KW-1185">Reference proteome</keyword>
<feature type="compositionally biased region" description="Low complexity" evidence="1">
    <location>
        <begin position="38"/>
        <end position="61"/>
    </location>
</feature>
<dbReference type="PANTHER" id="PTHR28244">
    <property type="entry name" value="RNA POLYMERASE I-SPECIFIC TRANSCRIPTION INITIATION FACTOR RRN11"/>
    <property type="match status" value="1"/>
</dbReference>
<dbReference type="AlphaFoldDB" id="A0AAD5RRM0"/>
<protein>
    <recommendedName>
        <fullName evidence="2">Extracellular mutant protein 11 C-terminal domain-containing protein</fullName>
    </recommendedName>
</protein>
<organism evidence="3 4">
    <name type="scientific">Zalerion maritima</name>
    <dbReference type="NCBI Taxonomy" id="339359"/>
    <lineage>
        <taxon>Eukaryota</taxon>
        <taxon>Fungi</taxon>
        <taxon>Dikarya</taxon>
        <taxon>Ascomycota</taxon>
        <taxon>Pezizomycotina</taxon>
        <taxon>Sordariomycetes</taxon>
        <taxon>Lulworthiomycetidae</taxon>
        <taxon>Lulworthiales</taxon>
        <taxon>Lulworthiaceae</taxon>
        <taxon>Zalerion</taxon>
    </lineage>
</organism>
<feature type="compositionally biased region" description="Acidic residues" evidence="1">
    <location>
        <begin position="296"/>
        <end position="309"/>
    </location>
</feature>
<feature type="compositionally biased region" description="Polar residues" evidence="1">
    <location>
        <begin position="113"/>
        <end position="124"/>
    </location>
</feature>
<evidence type="ECO:0000259" key="2">
    <source>
        <dbReference type="Pfam" id="PF15463"/>
    </source>
</evidence>
<feature type="compositionally biased region" description="Polar residues" evidence="1">
    <location>
        <begin position="259"/>
        <end position="270"/>
    </location>
</feature>
<proteinExistence type="predicted"/>
<dbReference type="GO" id="GO:0001164">
    <property type="term" value="F:RNA polymerase I core promoter sequence-specific DNA binding"/>
    <property type="evidence" value="ECO:0007669"/>
    <property type="project" value="TreeGrafter"/>
</dbReference>
<feature type="compositionally biased region" description="Polar residues" evidence="1">
    <location>
        <begin position="181"/>
        <end position="194"/>
    </location>
</feature>
<gene>
    <name evidence="3" type="ORF">MKZ38_000364</name>
</gene>
<dbReference type="GO" id="GO:0042790">
    <property type="term" value="P:nucleolar large rRNA transcription by RNA polymerase I"/>
    <property type="evidence" value="ECO:0007669"/>
    <property type="project" value="TreeGrafter"/>
</dbReference>
<evidence type="ECO:0000313" key="4">
    <source>
        <dbReference type="Proteomes" id="UP001201980"/>
    </source>
</evidence>
<dbReference type="PANTHER" id="PTHR28244:SF3">
    <property type="entry name" value="EXTRACELLULAR MUTANT PROTEIN 11 C-TERMINAL DOMAIN-CONTAINING PROTEIN"/>
    <property type="match status" value="1"/>
</dbReference>
<feature type="compositionally biased region" description="Polar residues" evidence="1">
    <location>
        <begin position="133"/>
        <end position="144"/>
    </location>
</feature>